<proteinExistence type="predicted"/>
<keyword evidence="2" id="KW-1185">Reference proteome</keyword>
<dbReference type="InterPro" id="IPR014962">
    <property type="entry name" value="YolD"/>
</dbReference>
<dbReference type="PANTHER" id="PTHR40051:SF1">
    <property type="entry name" value="YOLD-LIKE FAMILY PROTEIN"/>
    <property type="match status" value="1"/>
</dbReference>
<dbReference type="AlphaFoldDB" id="A0A0J1IR81"/>
<reference evidence="1 2" key="1">
    <citation type="submission" date="2015-05" db="EMBL/GenBank/DDBJ databases">
        <title>Whole genome sequence and identification of bacterial endophytes from Costus igneus.</title>
        <authorList>
            <person name="Lee Y.P."/>
            <person name="Gan H.M."/>
            <person name="Eng W."/>
            <person name="Wheatley M.S."/>
            <person name="Caraballo A."/>
            <person name="Polter S."/>
            <person name="Savka M.A."/>
            <person name="Hudson A.O."/>
        </authorList>
    </citation>
    <scope>NUCLEOTIDE SEQUENCE [LARGE SCALE GENOMIC DNA]</scope>
    <source>
        <strain evidence="1 2">RIT379</strain>
    </source>
</reference>
<name>A0A0J1IR81_NIACI</name>
<gene>
    <name evidence="1" type="ORF">ABW02_01590</name>
</gene>
<organism evidence="1 2">
    <name type="scientific">Niallia circulans</name>
    <name type="common">Bacillus circulans</name>
    <dbReference type="NCBI Taxonomy" id="1397"/>
    <lineage>
        <taxon>Bacteria</taxon>
        <taxon>Bacillati</taxon>
        <taxon>Bacillota</taxon>
        <taxon>Bacilli</taxon>
        <taxon>Bacillales</taxon>
        <taxon>Bacillaceae</taxon>
        <taxon>Niallia</taxon>
    </lineage>
</organism>
<dbReference type="RefSeq" id="WP_047940153.1">
    <property type="nucleotide sequence ID" value="NZ_CP053989.1"/>
</dbReference>
<evidence type="ECO:0000313" key="1">
    <source>
        <dbReference type="EMBL" id="KLV28458.1"/>
    </source>
</evidence>
<dbReference type="EMBL" id="LDPH01000001">
    <property type="protein sequence ID" value="KLV28458.1"/>
    <property type="molecule type" value="Genomic_DNA"/>
</dbReference>
<comment type="caution">
    <text evidence="1">The sequence shown here is derived from an EMBL/GenBank/DDBJ whole genome shotgun (WGS) entry which is preliminary data.</text>
</comment>
<accession>A0A0J1IR81</accession>
<sequence>MIKDRGTKKWVAMMLPEHVAAVKEELLNEKKIKKPELDQEKLNDIDLLIHEGMEYHLFLQFSLFKNGFIETLIGRTVFIDYLKKELRIEDETNVIHYIPFHLLIDVERL</sequence>
<dbReference type="Pfam" id="PF08863">
    <property type="entry name" value="YolD"/>
    <property type="match status" value="1"/>
</dbReference>
<dbReference type="OrthoDB" id="1644322at2"/>
<evidence type="ECO:0000313" key="2">
    <source>
        <dbReference type="Proteomes" id="UP000036045"/>
    </source>
</evidence>
<dbReference type="Proteomes" id="UP000036045">
    <property type="component" value="Unassembled WGS sequence"/>
</dbReference>
<dbReference type="GeneID" id="56349324"/>
<protein>
    <submittedName>
        <fullName evidence="1">Uncharacterized protein</fullName>
    </submittedName>
</protein>
<dbReference type="PANTHER" id="PTHR40051">
    <property type="entry name" value="IG HYPOTHETICAL 15966"/>
    <property type="match status" value="1"/>
</dbReference>
<dbReference type="PATRIC" id="fig|1397.4.peg.355"/>